<gene>
    <name evidence="10" type="ordered locus">KNP414_02156</name>
</gene>
<evidence type="ECO:0000313" key="10">
    <source>
        <dbReference type="EMBL" id="AEI40717.1"/>
    </source>
</evidence>
<dbReference type="NCBIfam" id="TIGR02887">
    <property type="entry name" value="spore_ger_x_C"/>
    <property type="match status" value="1"/>
</dbReference>
<dbReference type="GO" id="GO:0009847">
    <property type="term" value="P:spore germination"/>
    <property type="evidence" value="ECO:0007669"/>
    <property type="project" value="InterPro"/>
</dbReference>
<dbReference type="Gene3D" id="6.20.190.10">
    <property type="entry name" value="Nutrient germinant receptor protein C, domain 1"/>
    <property type="match status" value="1"/>
</dbReference>
<feature type="domain" description="Spore germination protein N-terminal" evidence="9">
    <location>
        <begin position="24"/>
        <end position="202"/>
    </location>
</feature>
<dbReference type="PROSITE" id="PS51257">
    <property type="entry name" value="PROKAR_LIPOPROTEIN"/>
    <property type="match status" value="1"/>
</dbReference>
<dbReference type="HOGENOM" id="CLU_051140_0_0_9"/>
<name>F8F4Y7_PAEMK</name>
<protein>
    <submittedName>
        <fullName evidence="10">Germination protein, Ger(X)C family</fullName>
    </submittedName>
</protein>
<keyword evidence="3" id="KW-0309">Germination</keyword>
<reference evidence="10 11" key="2">
    <citation type="journal article" date="2013" name="Genome Announc.">
        <title>Genome Sequence of Growth-Improving Paenibacillus mucilaginosus Strain KNP414.</title>
        <authorList>
            <person name="Lu J.J."/>
            <person name="Wang J.F."/>
            <person name="Hu X.F."/>
        </authorList>
    </citation>
    <scope>NUCLEOTIDE SEQUENCE [LARGE SCALE GENOMIC DNA]</scope>
    <source>
        <strain evidence="10 11">KNP414</strain>
    </source>
</reference>
<dbReference type="GO" id="GO:0016020">
    <property type="term" value="C:membrane"/>
    <property type="evidence" value="ECO:0007669"/>
    <property type="project" value="UniProtKB-SubCell"/>
</dbReference>
<evidence type="ECO:0000256" key="7">
    <source>
        <dbReference type="ARBA" id="ARBA00023288"/>
    </source>
</evidence>
<evidence type="ECO:0000259" key="9">
    <source>
        <dbReference type="Pfam" id="PF25198"/>
    </source>
</evidence>
<dbReference type="Pfam" id="PF05504">
    <property type="entry name" value="Spore_GerAC"/>
    <property type="match status" value="1"/>
</dbReference>
<proteinExistence type="inferred from homology"/>
<dbReference type="AlphaFoldDB" id="F8F4Y7"/>
<dbReference type="Pfam" id="PF25198">
    <property type="entry name" value="Spore_GerAC_N"/>
    <property type="match status" value="1"/>
</dbReference>
<dbReference type="EMBL" id="CP002869">
    <property type="protein sequence ID" value="AEI40717.1"/>
    <property type="molecule type" value="Genomic_DNA"/>
</dbReference>
<feature type="domain" description="Spore germination GerAC-like C-terminal" evidence="8">
    <location>
        <begin position="228"/>
        <end position="392"/>
    </location>
</feature>
<evidence type="ECO:0000256" key="5">
    <source>
        <dbReference type="ARBA" id="ARBA00023136"/>
    </source>
</evidence>
<evidence type="ECO:0000256" key="2">
    <source>
        <dbReference type="ARBA" id="ARBA00007886"/>
    </source>
</evidence>
<evidence type="ECO:0000256" key="6">
    <source>
        <dbReference type="ARBA" id="ARBA00023139"/>
    </source>
</evidence>
<evidence type="ECO:0000259" key="8">
    <source>
        <dbReference type="Pfam" id="PF05504"/>
    </source>
</evidence>
<dbReference type="Proteomes" id="UP000006620">
    <property type="component" value="Chromosome"/>
</dbReference>
<keyword evidence="6" id="KW-0564">Palmitate</keyword>
<comment type="subcellular location">
    <subcellularLocation>
        <location evidence="1">Membrane</location>
        <topology evidence="1">Lipid-anchor</topology>
    </subcellularLocation>
</comment>
<dbReference type="PANTHER" id="PTHR35789:SF1">
    <property type="entry name" value="SPORE GERMINATION PROTEIN B3"/>
    <property type="match status" value="1"/>
</dbReference>
<dbReference type="InterPro" id="IPR057336">
    <property type="entry name" value="GerAC_N"/>
</dbReference>
<dbReference type="RefSeq" id="WP_013915878.1">
    <property type="nucleotide sequence ID" value="NC_015690.1"/>
</dbReference>
<accession>F8F4Y7</accession>
<organism evidence="10 11">
    <name type="scientific">Paenibacillus mucilaginosus (strain KNP414)</name>
    <dbReference type="NCBI Taxonomy" id="1036673"/>
    <lineage>
        <taxon>Bacteria</taxon>
        <taxon>Bacillati</taxon>
        <taxon>Bacillota</taxon>
        <taxon>Bacilli</taxon>
        <taxon>Bacillales</taxon>
        <taxon>Paenibacillaceae</taxon>
        <taxon>Paenibacillus</taxon>
    </lineage>
</organism>
<evidence type="ECO:0000313" key="11">
    <source>
        <dbReference type="Proteomes" id="UP000006620"/>
    </source>
</evidence>
<dbReference type="InterPro" id="IPR046953">
    <property type="entry name" value="Spore_GerAC-like_C"/>
</dbReference>
<sequence length="402" mass="44312">MKKRAGLQLVLVLALLPLLAGCWNSRELRDLAIVVGMGIDKAAGGEGYRLSFQIMNPGSSSLGAKGGGGGDANTISVYWAEDKSLFGALRKASQKVPRQLFFAHIQLLVIGEPLAKEGLRELFDFYERSHELRLNTPVLVSRGVDAKAVLNLTMPLEPSSALGNAKRIRNTSRVWAHNAEMEVTDIIKSLNRSGSMAISGIKIEGDRRKGGTKANLEKVELPAHAEIQGMALFKEGKWAGWADGTEARGLIRVLDKVKGTIVALPCGKQEDGISLEVIQSKTNVTYRMENGSPAFQIHVKEEGNLNEIRCPIDPSQRSEVVKLQKEWADAAKREIEKAVQGAQSRRSDYLGLDRIVESTDMKSWKSMEENWPSLFAEAKVEVSVETFIRRTGMRSTPYLLKK</sequence>
<evidence type="ECO:0000256" key="3">
    <source>
        <dbReference type="ARBA" id="ARBA00022544"/>
    </source>
</evidence>
<dbReference type="InterPro" id="IPR008844">
    <property type="entry name" value="Spore_GerAC-like"/>
</dbReference>
<dbReference type="KEGG" id="pms:KNP414_02156"/>
<keyword evidence="5" id="KW-0472">Membrane</keyword>
<dbReference type="InterPro" id="IPR038501">
    <property type="entry name" value="Spore_GerAC_C_sf"/>
</dbReference>
<dbReference type="Gene3D" id="3.30.300.210">
    <property type="entry name" value="Nutrient germinant receptor protein C, domain 3"/>
    <property type="match status" value="1"/>
</dbReference>
<evidence type="ECO:0000256" key="1">
    <source>
        <dbReference type="ARBA" id="ARBA00004635"/>
    </source>
</evidence>
<comment type="similarity">
    <text evidence="2">Belongs to the GerABKC lipoprotein family.</text>
</comment>
<dbReference type="PATRIC" id="fig|1036673.3.peg.1936"/>
<dbReference type="PANTHER" id="PTHR35789">
    <property type="entry name" value="SPORE GERMINATION PROTEIN B3"/>
    <property type="match status" value="1"/>
</dbReference>
<reference evidence="11" key="1">
    <citation type="submission" date="2011-06" db="EMBL/GenBank/DDBJ databases">
        <title>Complete genome sequence of Paenibacillus mucilaginosus KNP414.</title>
        <authorList>
            <person name="Wang J."/>
            <person name="Hu S."/>
            <person name="Hu X."/>
            <person name="Zhang B."/>
            <person name="Dong D."/>
            <person name="Zhang S."/>
            <person name="Zhao K."/>
            <person name="Wu D."/>
        </authorList>
    </citation>
    <scope>NUCLEOTIDE SEQUENCE [LARGE SCALE GENOMIC DNA]</scope>
    <source>
        <strain evidence="11">KNP414</strain>
    </source>
</reference>
<keyword evidence="7" id="KW-0449">Lipoprotein</keyword>
<evidence type="ECO:0000256" key="4">
    <source>
        <dbReference type="ARBA" id="ARBA00022729"/>
    </source>
</evidence>
<keyword evidence="4" id="KW-0732">Signal</keyword>